<keyword evidence="2" id="KW-1185">Reference proteome</keyword>
<proteinExistence type="predicted"/>
<dbReference type="RefSeq" id="WP_108030243.1">
    <property type="nucleotide sequence ID" value="NZ_PYUE01000003.1"/>
</dbReference>
<reference evidence="1 2" key="1">
    <citation type="submission" date="2019-04" db="EMBL/GenBank/DDBJ databases">
        <title>Lysinibacillus genome sequencing.</title>
        <authorList>
            <person name="Dunlap C."/>
        </authorList>
    </citation>
    <scope>NUCLEOTIDE SEQUENCE [LARGE SCALE GENOMIC DNA]</scope>
    <source>
        <strain evidence="1 2">KCTC 33042</strain>
    </source>
</reference>
<gene>
    <name evidence="1" type="ORF">FC748_05430</name>
</gene>
<organism evidence="1 2">
    <name type="scientific">Lysinibacillus tabacifolii</name>
    <dbReference type="NCBI Taxonomy" id="1173107"/>
    <lineage>
        <taxon>Bacteria</taxon>
        <taxon>Bacillati</taxon>
        <taxon>Bacillota</taxon>
        <taxon>Bacilli</taxon>
        <taxon>Bacillales</taxon>
        <taxon>Bacillaceae</taxon>
        <taxon>Lysinibacillus</taxon>
    </lineage>
</organism>
<protein>
    <recommendedName>
        <fullName evidence="3">Tail terminator</fullName>
    </recommendedName>
</protein>
<accession>A0ABY2T4B2</accession>
<evidence type="ECO:0000313" key="2">
    <source>
        <dbReference type="Proteomes" id="UP000308330"/>
    </source>
</evidence>
<evidence type="ECO:0000313" key="1">
    <source>
        <dbReference type="EMBL" id="TKI50652.1"/>
    </source>
</evidence>
<sequence length="164" mass="19098">MDALNMTDELVAFFTDALADMRLQTKDEDIWKPPTVYDGYLPPKKNARRGDDDNEQDDYPFVIVRFLYEKDNLKDSNTMQFRFLIGTYSKDERQGWRDTLHVMNRMKFALKEVGFVGPGSLSGDIEMALFEEQMKPLWRGVMEVEFATPVVQLDRSEFGDAFND</sequence>
<evidence type="ECO:0008006" key="3">
    <source>
        <dbReference type="Google" id="ProtNLM"/>
    </source>
</evidence>
<comment type="caution">
    <text evidence="1">The sequence shown here is derived from an EMBL/GenBank/DDBJ whole genome shotgun (WGS) entry which is preliminary data.</text>
</comment>
<dbReference type="Proteomes" id="UP000308330">
    <property type="component" value="Unassembled WGS sequence"/>
</dbReference>
<dbReference type="EMBL" id="SZPT01000001">
    <property type="protein sequence ID" value="TKI50652.1"/>
    <property type="molecule type" value="Genomic_DNA"/>
</dbReference>
<name>A0ABY2T4B2_9BACI</name>